<dbReference type="Pfam" id="PF00589">
    <property type="entry name" value="Phage_integrase"/>
    <property type="match status" value="1"/>
</dbReference>
<protein>
    <submittedName>
        <fullName evidence="4">Tyrosine-type recombinase/integrase</fullName>
    </submittedName>
</protein>
<dbReference type="InterPro" id="IPR050090">
    <property type="entry name" value="Tyrosine_recombinase_XerCD"/>
</dbReference>
<dbReference type="Gene3D" id="1.10.443.10">
    <property type="entry name" value="Intergrase catalytic core"/>
    <property type="match status" value="1"/>
</dbReference>
<dbReference type="Proteomes" id="UP001198862">
    <property type="component" value="Unassembled WGS sequence"/>
</dbReference>
<accession>A0ABS8L3R0</accession>
<dbReference type="InterPro" id="IPR002104">
    <property type="entry name" value="Integrase_catalytic"/>
</dbReference>
<evidence type="ECO:0000256" key="1">
    <source>
        <dbReference type="ARBA" id="ARBA00022908"/>
    </source>
</evidence>
<evidence type="ECO:0000259" key="3">
    <source>
        <dbReference type="PROSITE" id="PS51898"/>
    </source>
</evidence>
<dbReference type="InterPro" id="IPR011010">
    <property type="entry name" value="DNA_brk_join_enz"/>
</dbReference>
<dbReference type="RefSeq" id="WP_230554355.1">
    <property type="nucleotide sequence ID" value="NZ_JAJISD010000023.1"/>
</dbReference>
<dbReference type="PANTHER" id="PTHR30349:SF64">
    <property type="entry name" value="PROPHAGE INTEGRASE INTD-RELATED"/>
    <property type="match status" value="1"/>
</dbReference>
<keyword evidence="1" id="KW-0229">DNA integration</keyword>
<organism evidence="4 5">
    <name type="scientific">Reyranella aquatilis</name>
    <dbReference type="NCBI Taxonomy" id="2035356"/>
    <lineage>
        <taxon>Bacteria</taxon>
        <taxon>Pseudomonadati</taxon>
        <taxon>Pseudomonadota</taxon>
        <taxon>Alphaproteobacteria</taxon>
        <taxon>Hyphomicrobiales</taxon>
        <taxon>Reyranellaceae</taxon>
        <taxon>Reyranella</taxon>
    </lineage>
</organism>
<sequence>MSLEDIIASYIDQQRSLGKRYLAEANILAAFRRSVGDVPVHNIRSEVISRFVDRDGTGYEARNRKYRVLSGLFFFAVTRRLLRASPMPRRPRKRACSSSVPYIYSEAELKRLLAAVPAATAGPQYAIDADTLRVFLLLLYGAGLRRGEAMRLKIEDVDISQSFIHIRGTKFFKTRIVPLSDGLNSVIRTFIARRGNHYSAGGESRVFSSRNGTDLSDTTLGVAFRRLCAIASIRRNGGARSQPRMHDLRHSAAVHRVIAWYRSGADLNDLLPKLATYLGHTGLSGTQRYLTMTQELLAEASCRFEAFAGGHRHD</sequence>
<dbReference type="PANTHER" id="PTHR30349">
    <property type="entry name" value="PHAGE INTEGRASE-RELATED"/>
    <property type="match status" value="1"/>
</dbReference>
<feature type="domain" description="Tyr recombinase" evidence="3">
    <location>
        <begin position="99"/>
        <end position="302"/>
    </location>
</feature>
<reference evidence="4 5" key="1">
    <citation type="submission" date="2021-11" db="EMBL/GenBank/DDBJ databases">
        <authorList>
            <person name="Lee D.-H."/>
            <person name="Kim S.-B."/>
        </authorList>
    </citation>
    <scope>NUCLEOTIDE SEQUENCE [LARGE SCALE GENOMIC DNA]</scope>
    <source>
        <strain evidence="4 5">KCTC 52223</strain>
    </source>
</reference>
<proteinExistence type="predicted"/>
<dbReference type="PROSITE" id="PS51898">
    <property type="entry name" value="TYR_RECOMBINASE"/>
    <property type="match status" value="1"/>
</dbReference>
<gene>
    <name evidence="4" type="ORF">LJ725_28790</name>
</gene>
<evidence type="ECO:0000256" key="2">
    <source>
        <dbReference type="ARBA" id="ARBA00023172"/>
    </source>
</evidence>
<comment type="caution">
    <text evidence="4">The sequence shown here is derived from an EMBL/GenBank/DDBJ whole genome shotgun (WGS) entry which is preliminary data.</text>
</comment>
<dbReference type="SUPFAM" id="SSF56349">
    <property type="entry name" value="DNA breaking-rejoining enzymes"/>
    <property type="match status" value="1"/>
</dbReference>
<dbReference type="EMBL" id="JAJISD010000023">
    <property type="protein sequence ID" value="MCC8432985.1"/>
    <property type="molecule type" value="Genomic_DNA"/>
</dbReference>
<keyword evidence="5" id="KW-1185">Reference proteome</keyword>
<name>A0ABS8L3R0_9HYPH</name>
<evidence type="ECO:0000313" key="5">
    <source>
        <dbReference type="Proteomes" id="UP001198862"/>
    </source>
</evidence>
<dbReference type="InterPro" id="IPR013762">
    <property type="entry name" value="Integrase-like_cat_sf"/>
</dbReference>
<evidence type="ECO:0000313" key="4">
    <source>
        <dbReference type="EMBL" id="MCC8432985.1"/>
    </source>
</evidence>
<keyword evidence="2" id="KW-0233">DNA recombination</keyword>